<evidence type="ECO:0000256" key="4">
    <source>
        <dbReference type="ARBA" id="ARBA00022989"/>
    </source>
</evidence>
<keyword evidence="2" id="KW-1003">Cell membrane</keyword>
<dbReference type="InterPro" id="IPR051611">
    <property type="entry name" value="ECF_transporter_component"/>
</dbReference>
<sequence length="256" mass="28215">MIDEPFSAGPSFLHTLDPRFRLVMATIFSLTVALARRPETALAGLFCAALLLGLSRPPVPPLMRRTAAVSMFLFFLWAVVPLTMPGETLTAIGPLTVSREGVALVWLVTLKANAIFFAFLALVATMDSATIGQALDRLGAPPRLVFLFLFTYRYLHVLTGEWQRLLTAAKLRGFIPRTNMHTYRTLGFLFGMVLVRAFDRSERVYQAMLLRGFTGRFRTVRRFAARSRDAAAAACFLGLTAGLLTVEFMGMGAASV</sequence>
<dbReference type="RefSeq" id="WP_066602683.1">
    <property type="nucleotide sequence ID" value="NZ_CP014230.1"/>
</dbReference>
<dbReference type="Pfam" id="PF02361">
    <property type="entry name" value="CbiQ"/>
    <property type="match status" value="1"/>
</dbReference>
<dbReference type="Proteomes" id="UP000063964">
    <property type="component" value="Chromosome"/>
</dbReference>
<keyword evidence="5 6" id="KW-0472">Membrane</keyword>
<evidence type="ECO:0000256" key="6">
    <source>
        <dbReference type="SAM" id="Phobius"/>
    </source>
</evidence>
<organism evidence="7 8">
    <name type="scientific">Desulfomicrobium orale DSM 12838</name>
    <dbReference type="NCBI Taxonomy" id="888061"/>
    <lineage>
        <taxon>Bacteria</taxon>
        <taxon>Pseudomonadati</taxon>
        <taxon>Thermodesulfobacteriota</taxon>
        <taxon>Desulfovibrionia</taxon>
        <taxon>Desulfovibrionales</taxon>
        <taxon>Desulfomicrobiaceae</taxon>
        <taxon>Desulfomicrobium</taxon>
    </lineage>
</organism>
<dbReference type="STRING" id="888061.AXF15_02165"/>
<dbReference type="AlphaFoldDB" id="A0A0X8JNH2"/>
<dbReference type="OrthoDB" id="4533at2"/>
<dbReference type="EMBL" id="CP014230">
    <property type="protein sequence ID" value="AMD92027.1"/>
    <property type="molecule type" value="Genomic_DNA"/>
</dbReference>
<dbReference type="PANTHER" id="PTHR34857:SF2">
    <property type="entry name" value="SLL0384 PROTEIN"/>
    <property type="match status" value="1"/>
</dbReference>
<evidence type="ECO:0000313" key="8">
    <source>
        <dbReference type="Proteomes" id="UP000063964"/>
    </source>
</evidence>
<gene>
    <name evidence="7" type="ORF">AXF15_02165</name>
</gene>
<evidence type="ECO:0000256" key="2">
    <source>
        <dbReference type="ARBA" id="ARBA00022475"/>
    </source>
</evidence>
<keyword evidence="8" id="KW-1185">Reference proteome</keyword>
<proteinExistence type="predicted"/>
<feature type="transmembrane region" description="Helical" evidence="6">
    <location>
        <begin position="104"/>
        <end position="123"/>
    </location>
</feature>
<dbReference type="GO" id="GO:0043190">
    <property type="term" value="C:ATP-binding cassette (ABC) transporter complex"/>
    <property type="evidence" value="ECO:0007669"/>
    <property type="project" value="InterPro"/>
</dbReference>
<accession>A0A0X8JNH2</accession>
<dbReference type="InterPro" id="IPR003339">
    <property type="entry name" value="ABC/ECF_trnsptr_transmembrane"/>
</dbReference>
<feature type="transmembrane region" description="Helical" evidence="6">
    <location>
        <begin position="231"/>
        <end position="254"/>
    </location>
</feature>
<keyword evidence="4 6" id="KW-1133">Transmembrane helix</keyword>
<name>A0A0X8JNH2_9BACT</name>
<feature type="transmembrane region" description="Helical" evidence="6">
    <location>
        <begin position="144"/>
        <end position="162"/>
    </location>
</feature>
<feature type="transmembrane region" description="Helical" evidence="6">
    <location>
        <begin position="66"/>
        <end position="84"/>
    </location>
</feature>
<evidence type="ECO:0000256" key="5">
    <source>
        <dbReference type="ARBA" id="ARBA00023136"/>
    </source>
</evidence>
<protein>
    <submittedName>
        <fullName evidence="7">Cobalt ABC transporter permease</fullName>
    </submittedName>
</protein>
<dbReference type="KEGG" id="doa:AXF15_02165"/>
<keyword evidence="3 6" id="KW-0812">Transmembrane</keyword>
<evidence type="ECO:0000256" key="3">
    <source>
        <dbReference type="ARBA" id="ARBA00022692"/>
    </source>
</evidence>
<dbReference type="GO" id="GO:0006824">
    <property type="term" value="P:cobalt ion transport"/>
    <property type="evidence" value="ECO:0007669"/>
    <property type="project" value="InterPro"/>
</dbReference>
<evidence type="ECO:0000313" key="7">
    <source>
        <dbReference type="EMBL" id="AMD92027.1"/>
    </source>
</evidence>
<dbReference type="InterPro" id="IPR012809">
    <property type="entry name" value="ECF_CbiQ"/>
</dbReference>
<reference evidence="8" key="1">
    <citation type="submission" date="2016-02" db="EMBL/GenBank/DDBJ databases">
        <authorList>
            <person name="Holder M.E."/>
            <person name="Ajami N.J."/>
            <person name="Petrosino J.F."/>
        </authorList>
    </citation>
    <scope>NUCLEOTIDE SEQUENCE [LARGE SCALE GENOMIC DNA]</scope>
    <source>
        <strain evidence="8">DSM 12838</strain>
    </source>
</reference>
<feature type="transmembrane region" description="Helical" evidence="6">
    <location>
        <begin position="41"/>
        <end position="59"/>
    </location>
</feature>
<evidence type="ECO:0000256" key="1">
    <source>
        <dbReference type="ARBA" id="ARBA00004651"/>
    </source>
</evidence>
<comment type="subcellular location">
    <subcellularLocation>
        <location evidence="1">Cell membrane</location>
        <topology evidence="1">Multi-pass membrane protein</topology>
    </subcellularLocation>
</comment>
<dbReference type="NCBIfam" id="TIGR02454">
    <property type="entry name" value="ECF_T_CbiQ"/>
    <property type="match status" value="1"/>
</dbReference>
<feature type="transmembrane region" description="Helical" evidence="6">
    <location>
        <begin position="182"/>
        <end position="198"/>
    </location>
</feature>
<dbReference type="PANTHER" id="PTHR34857">
    <property type="entry name" value="SLL0384 PROTEIN"/>
    <property type="match status" value="1"/>
</dbReference>
<dbReference type="CDD" id="cd16914">
    <property type="entry name" value="EcfT"/>
    <property type="match status" value="1"/>
</dbReference>